<dbReference type="InterPro" id="IPR013785">
    <property type="entry name" value="Aldolase_TIM"/>
</dbReference>
<dbReference type="AlphaFoldDB" id="D8QLP0"/>
<proteinExistence type="predicted"/>
<evidence type="ECO:0000313" key="2">
    <source>
        <dbReference type="EMBL" id="EFI91296.1"/>
    </source>
</evidence>
<dbReference type="InParanoid" id="D8QLP0"/>
<dbReference type="GeneID" id="9596567"/>
<evidence type="ECO:0000256" key="1">
    <source>
        <dbReference type="ARBA" id="ARBA00023270"/>
    </source>
</evidence>
<dbReference type="STRING" id="578458.D8QLP0"/>
<organism evidence="3">
    <name type="scientific">Schizophyllum commune (strain H4-8 / FGSC 9210)</name>
    <name type="common">Split gill fungus</name>
    <dbReference type="NCBI Taxonomy" id="578458"/>
    <lineage>
        <taxon>Eukaryota</taxon>
        <taxon>Fungi</taxon>
        <taxon>Dikarya</taxon>
        <taxon>Basidiomycota</taxon>
        <taxon>Agaricomycotina</taxon>
        <taxon>Agaricomycetes</taxon>
        <taxon>Agaricomycetidae</taxon>
        <taxon>Agaricales</taxon>
        <taxon>Schizophyllaceae</taxon>
        <taxon>Schizophyllum</taxon>
    </lineage>
</organism>
<dbReference type="SUPFAM" id="SSF51569">
    <property type="entry name" value="Aldolase"/>
    <property type="match status" value="1"/>
</dbReference>
<keyword evidence="1" id="KW-0704">Schiff base</keyword>
<keyword evidence="3" id="KW-1185">Reference proteome</keyword>
<accession>D8QLP0</accession>
<dbReference type="OrthoDB" id="1711136at2759"/>
<dbReference type="GO" id="GO:0009052">
    <property type="term" value="P:pentose-phosphate shunt, non-oxidative branch"/>
    <property type="evidence" value="ECO:0007669"/>
    <property type="project" value="TreeGrafter"/>
</dbReference>
<dbReference type="HOGENOM" id="CLU_047470_1_1_1"/>
<gene>
    <name evidence="2" type="ORF">SCHCODRAFT_62521</name>
</gene>
<dbReference type="KEGG" id="scm:SCHCO_02645945"/>
<dbReference type="GO" id="GO:0005975">
    <property type="term" value="P:carbohydrate metabolic process"/>
    <property type="evidence" value="ECO:0007669"/>
    <property type="project" value="InterPro"/>
</dbReference>
<dbReference type="Proteomes" id="UP000007431">
    <property type="component" value="Unassembled WGS sequence"/>
</dbReference>
<evidence type="ECO:0008006" key="4">
    <source>
        <dbReference type="Google" id="ProtNLM"/>
    </source>
</evidence>
<dbReference type="GO" id="GO:0004801">
    <property type="term" value="F:transaldolase activity"/>
    <property type="evidence" value="ECO:0007669"/>
    <property type="project" value="TreeGrafter"/>
</dbReference>
<dbReference type="PANTHER" id="PTHR10683:SF39">
    <property type="entry name" value="TRANSALDOLASE"/>
    <property type="match status" value="1"/>
</dbReference>
<protein>
    <recommendedName>
        <fullName evidence="4">Transaldolase</fullName>
    </recommendedName>
</protein>
<evidence type="ECO:0000313" key="3">
    <source>
        <dbReference type="Proteomes" id="UP000007431"/>
    </source>
</evidence>
<dbReference type="RefSeq" id="XP_003026199.1">
    <property type="nucleotide sequence ID" value="XM_003026153.1"/>
</dbReference>
<dbReference type="Gene3D" id="3.20.20.70">
    <property type="entry name" value="Aldolase class I"/>
    <property type="match status" value="1"/>
</dbReference>
<dbReference type="InterPro" id="IPR001585">
    <property type="entry name" value="TAL/FSA"/>
</dbReference>
<dbReference type="eggNOG" id="KOG2772">
    <property type="taxonomic scope" value="Eukaryota"/>
</dbReference>
<dbReference type="Pfam" id="PF00923">
    <property type="entry name" value="TAL_FSA"/>
    <property type="match status" value="1"/>
</dbReference>
<reference evidence="2 3" key="1">
    <citation type="journal article" date="2010" name="Nat. Biotechnol.">
        <title>Genome sequence of the model mushroom Schizophyllum commune.</title>
        <authorList>
            <person name="Ohm R.A."/>
            <person name="de Jong J.F."/>
            <person name="Lugones L.G."/>
            <person name="Aerts A."/>
            <person name="Kothe E."/>
            <person name="Stajich J.E."/>
            <person name="de Vries R.P."/>
            <person name="Record E."/>
            <person name="Levasseur A."/>
            <person name="Baker S.E."/>
            <person name="Bartholomew K.A."/>
            <person name="Coutinho P.M."/>
            <person name="Erdmann S."/>
            <person name="Fowler T.J."/>
            <person name="Gathman A.C."/>
            <person name="Lombard V."/>
            <person name="Henrissat B."/>
            <person name="Knabe N."/>
            <person name="Kuees U."/>
            <person name="Lilly W.W."/>
            <person name="Lindquist E."/>
            <person name="Lucas S."/>
            <person name="Magnuson J.K."/>
            <person name="Piumi F."/>
            <person name="Raudaskoski M."/>
            <person name="Salamov A."/>
            <person name="Schmutz J."/>
            <person name="Schwarze F.W.M.R."/>
            <person name="vanKuyk P.A."/>
            <person name="Horton J.S."/>
            <person name="Grigoriev I.V."/>
            <person name="Woesten H.A.B."/>
        </authorList>
    </citation>
    <scope>NUCLEOTIDE SEQUENCE [LARGE SCALE GENOMIC DNA]</scope>
    <source>
        <strain evidence="3">H4-8 / FGSC 9210</strain>
    </source>
</reference>
<dbReference type="OMA" id="PIKPHDQ"/>
<dbReference type="EMBL" id="GL377318">
    <property type="protein sequence ID" value="EFI91296.1"/>
    <property type="molecule type" value="Genomic_DNA"/>
</dbReference>
<sequence length="358" mass="39672">MVSQLEYLETLLNVDVDHMHPSVAKSLPFKPHDQTSNQLIVNEQIELPENRELLEKAVKEYGSKGWSAVLDRLSVQLCAKNLPNIQGRVLLQTSPFHAYDKDKVVEHARSYAREFEKVGISRDRFCIKVPCTGPAMNAAKILNAEGIRTLGTSLFGLPQAIASSQSDCLYISPYFNEVRAHADLSLWPNVEDPATQHTMAPRMIHILETYKRLAKETGKEQPMVKSASFISAKEALACGEMGCQSATPSAEVLAELLKTPADKPVSNKPRPAYSYLTVGPTPERLRALLSVDPLAAADWDGKLASTDIDYLANNGEELEKAIERDPITKNRLYDALELFKGGELKSKALIEKVMAEQK</sequence>
<dbReference type="PANTHER" id="PTHR10683">
    <property type="entry name" value="TRANSALDOLASE"/>
    <property type="match status" value="1"/>
</dbReference>
<dbReference type="VEuPathDB" id="FungiDB:SCHCODRAFT_02645945"/>
<name>D8QLP0_SCHCM</name>